<evidence type="ECO:0000313" key="2">
    <source>
        <dbReference type="EMBL" id="WYM97600.1"/>
    </source>
</evidence>
<sequence length="110" mass="12672">MNWVEITLLVLGYIWLIFNMIVICLSFKRDFPVITTRLTIFASGIILAVSIYSVDRLINHAKLLDRANAINIIGFVFWLLYLVLASILAIIHLVRILGGKKYANNRSFYR</sequence>
<evidence type="ECO:0000313" key="3">
    <source>
        <dbReference type="Proteomes" id="UP001622612"/>
    </source>
</evidence>
<keyword evidence="1" id="KW-0472">Membrane</keyword>
<dbReference type="RefSeq" id="WP_405312147.1">
    <property type="nucleotide sequence ID" value="NZ_CP088155.1"/>
</dbReference>
<name>A0ABZ2TML1_9BACT</name>
<protein>
    <submittedName>
        <fullName evidence="2">Uncharacterized protein</fullName>
    </submittedName>
</protein>
<feature type="transmembrane region" description="Helical" evidence="1">
    <location>
        <begin position="34"/>
        <end position="52"/>
    </location>
</feature>
<keyword evidence="1" id="KW-0812">Transmembrane</keyword>
<dbReference type="EMBL" id="CP088155">
    <property type="protein sequence ID" value="WYM97600.1"/>
    <property type="molecule type" value="Genomic_DNA"/>
</dbReference>
<organism evidence="2 3">
    <name type="scientific">Metamycoplasma faucium</name>
    <dbReference type="NCBI Taxonomy" id="56142"/>
    <lineage>
        <taxon>Bacteria</taxon>
        <taxon>Bacillati</taxon>
        <taxon>Mycoplasmatota</taxon>
        <taxon>Mycoplasmoidales</taxon>
        <taxon>Metamycoplasmataceae</taxon>
        <taxon>Metamycoplasma</taxon>
    </lineage>
</organism>
<accession>A0ABZ2TML1</accession>
<evidence type="ECO:0000256" key="1">
    <source>
        <dbReference type="SAM" id="Phobius"/>
    </source>
</evidence>
<keyword evidence="3" id="KW-1185">Reference proteome</keyword>
<dbReference type="Proteomes" id="UP001622612">
    <property type="component" value="Chromosome"/>
</dbReference>
<keyword evidence="1" id="KW-1133">Transmembrane helix</keyword>
<feature type="transmembrane region" description="Helical" evidence="1">
    <location>
        <begin position="72"/>
        <end position="97"/>
    </location>
</feature>
<proteinExistence type="predicted"/>
<gene>
    <name evidence="2" type="ORF">LQ356_01740</name>
</gene>
<reference evidence="2" key="1">
    <citation type="submission" date="2021-11" db="EMBL/GenBank/DDBJ databases">
        <title>The first genome sequence of unculturable Mycoplasma faucium obtained by de novo assembly of metagenomic reads.</title>
        <authorList>
            <person name="Sabat A.J."/>
            <person name="Bathoorn E."/>
            <person name="Akkerboom V."/>
            <person name="Friedrich A.W."/>
        </authorList>
    </citation>
    <scope>NUCLEOTIDE SEQUENCE [LARGE SCALE GENOMIC DNA]</scope>
    <source>
        <strain evidence="2">UMCG-MFM1</strain>
    </source>
</reference>
<feature type="transmembrane region" description="Helical" evidence="1">
    <location>
        <begin position="6"/>
        <end position="27"/>
    </location>
</feature>